<proteinExistence type="inferred from homology"/>
<evidence type="ECO:0000256" key="1">
    <source>
        <dbReference type="ARBA" id="ARBA00010552"/>
    </source>
</evidence>
<reference evidence="2" key="1">
    <citation type="submission" date="2013-08" db="EMBL/GenBank/DDBJ databases">
        <authorList>
            <person name="Mendez C."/>
            <person name="Richter M."/>
            <person name="Ferrer M."/>
            <person name="Sanchez J."/>
        </authorList>
    </citation>
    <scope>NUCLEOTIDE SEQUENCE</scope>
</reference>
<evidence type="ECO:0000313" key="2">
    <source>
        <dbReference type="EMBL" id="EQD64953.1"/>
    </source>
</evidence>
<reference evidence="2" key="2">
    <citation type="journal article" date="2014" name="ISME J.">
        <title>Microbial stratification in low pH oxic and suboxic macroscopic growths along an acid mine drainage.</title>
        <authorList>
            <person name="Mendez-Garcia C."/>
            <person name="Mesa V."/>
            <person name="Sprenger R.R."/>
            <person name="Richter M."/>
            <person name="Diez M.S."/>
            <person name="Solano J."/>
            <person name="Bargiela R."/>
            <person name="Golyshina O.V."/>
            <person name="Manteca A."/>
            <person name="Ramos J.L."/>
            <person name="Gallego J.R."/>
            <person name="Llorente I."/>
            <person name="Martins Dos Santos V.A."/>
            <person name="Jensen O.N."/>
            <person name="Pelaez A.I."/>
            <person name="Sanchez J."/>
            <person name="Ferrer M."/>
        </authorList>
    </citation>
    <scope>NUCLEOTIDE SEQUENCE</scope>
</reference>
<dbReference type="SUPFAM" id="SSF55298">
    <property type="entry name" value="YjgF-like"/>
    <property type="match status" value="1"/>
</dbReference>
<dbReference type="InterPro" id="IPR035959">
    <property type="entry name" value="RutC-like_sf"/>
</dbReference>
<gene>
    <name evidence="2" type="ORF">B1B_06549</name>
</gene>
<dbReference type="GO" id="GO:0019239">
    <property type="term" value="F:deaminase activity"/>
    <property type="evidence" value="ECO:0007669"/>
    <property type="project" value="TreeGrafter"/>
</dbReference>
<sequence>MKRSIISSSDAPAAIGPYSQAVRVADTVYLSGQIPLDPRSGQMVEGDINAQARQVFANLAAVATAAGGSLQQAVRIGIFLTDLNDFAAVNHVMEALLQPPYPARATVGVAALPRGARVEADAILVLG</sequence>
<dbReference type="InterPro" id="IPR006056">
    <property type="entry name" value="RidA"/>
</dbReference>
<dbReference type="PANTHER" id="PTHR11803">
    <property type="entry name" value="2-IMINOBUTANOATE/2-IMINOPROPANOATE DEAMINASE RIDA"/>
    <property type="match status" value="1"/>
</dbReference>
<dbReference type="AlphaFoldDB" id="T1B921"/>
<accession>T1B921</accession>
<dbReference type="NCBIfam" id="TIGR00004">
    <property type="entry name" value="Rid family detoxifying hydrolase"/>
    <property type="match status" value="1"/>
</dbReference>
<dbReference type="GO" id="GO:0005829">
    <property type="term" value="C:cytosol"/>
    <property type="evidence" value="ECO:0007669"/>
    <property type="project" value="TreeGrafter"/>
</dbReference>
<comment type="similarity">
    <text evidence="1">Belongs to the RutC family.</text>
</comment>
<name>T1B921_9ZZZZ</name>
<protein>
    <submittedName>
        <fullName evidence="2">Endoribonuclease L-PSP</fullName>
    </submittedName>
</protein>
<dbReference type="Gene3D" id="3.30.1330.40">
    <property type="entry name" value="RutC-like"/>
    <property type="match status" value="1"/>
</dbReference>
<dbReference type="InterPro" id="IPR006175">
    <property type="entry name" value="YjgF/YER057c/UK114"/>
</dbReference>
<dbReference type="Pfam" id="PF01042">
    <property type="entry name" value="Ribonuc_L-PSP"/>
    <property type="match status" value="1"/>
</dbReference>
<comment type="caution">
    <text evidence="2">The sequence shown here is derived from an EMBL/GenBank/DDBJ whole genome shotgun (WGS) entry which is preliminary data.</text>
</comment>
<dbReference type="EMBL" id="AUZY01004137">
    <property type="protein sequence ID" value="EQD64953.1"/>
    <property type="molecule type" value="Genomic_DNA"/>
</dbReference>
<organism evidence="2">
    <name type="scientific">mine drainage metagenome</name>
    <dbReference type="NCBI Taxonomy" id="410659"/>
    <lineage>
        <taxon>unclassified sequences</taxon>
        <taxon>metagenomes</taxon>
        <taxon>ecological metagenomes</taxon>
    </lineage>
</organism>
<dbReference type="FunFam" id="3.30.1330.40:FF:000001">
    <property type="entry name" value="L-PSP family endoribonuclease"/>
    <property type="match status" value="1"/>
</dbReference>
<dbReference type="CDD" id="cd00448">
    <property type="entry name" value="YjgF_YER057c_UK114_family"/>
    <property type="match status" value="1"/>
</dbReference>
<dbReference type="PANTHER" id="PTHR11803:SF39">
    <property type="entry name" value="2-IMINOBUTANOATE_2-IMINOPROPANOATE DEAMINASE"/>
    <property type="match status" value="1"/>
</dbReference>